<dbReference type="Proteomes" id="UP000311382">
    <property type="component" value="Unassembled WGS sequence"/>
</dbReference>
<proteinExistence type="predicted"/>
<dbReference type="EMBL" id="SOZI01000002">
    <property type="protein sequence ID" value="TNY24522.1"/>
    <property type="molecule type" value="Genomic_DNA"/>
</dbReference>
<comment type="caution">
    <text evidence="2">The sequence shown here is derived from an EMBL/GenBank/DDBJ whole genome shotgun (WGS) entry which is preliminary data.</text>
</comment>
<protein>
    <submittedName>
        <fullName evidence="2">Uncharacterized protein</fullName>
    </submittedName>
</protein>
<name>A0A5C5G822_9BASI</name>
<sequence>MPVDKLHAAVLERIFGLASLDQALWETPDYATLKACALVYSQWRHPAQAILARHVRIASPEAMAAVRSRECRRMLADHQTLVLDSTLQWGADTYWLLDRFPKLAAFRLEYDPLRGQGDGQAERDDEWLTWDVLRHPSLTNVAKLAVVADLQDPEDTSLLSLPVTHATLGRLPFEHSTSLHKAVFTGCKPTLRDISLDFGTQPVVKPALDNLIEEFQAVAATVEHLHFLNKPNINFLMSLHSKMNAIKMPFFYSCSYPLLPNALAPFNILALAVVNNGTSLVEFALVEPPYLERATDDEHEALVLRYLAAFGSRLDSFNMMGRKFRFRFPREWPARFVKLPEIARFLDRAGARGCDVWCGAEQRFESTAKAMEKRKGKRVAKGGVADDDDDEEASAGPVPTLAQVQQVLRQMTAPGAAGAAARAQLPPPPAPSAALTKGKGKGKGKAVDKGKGKGKAADKGKGKAVAAPSLPEEEEDLAVGSSKGKGKARA</sequence>
<feature type="region of interest" description="Disordered" evidence="1">
    <location>
        <begin position="371"/>
        <end position="396"/>
    </location>
</feature>
<dbReference type="AlphaFoldDB" id="A0A5C5G822"/>
<organism evidence="2 3">
    <name type="scientific">Rhodotorula diobovata</name>
    <dbReference type="NCBI Taxonomy" id="5288"/>
    <lineage>
        <taxon>Eukaryota</taxon>
        <taxon>Fungi</taxon>
        <taxon>Dikarya</taxon>
        <taxon>Basidiomycota</taxon>
        <taxon>Pucciniomycotina</taxon>
        <taxon>Microbotryomycetes</taxon>
        <taxon>Sporidiobolales</taxon>
        <taxon>Sporidiobolaceae</taxon>
        <taxon>Rhodotorula</taxon>
    </lineage>
</organism>
<gene>
    <name evidence="2" type="ORF">DMC30DRAFT_413132</name>
</gene>
<evidence type="ECO:0000313" key="3">
    <source>
        <dbReference type="Proteomes" id="UP000311382"/>
    </source>
</evidence>
<evidence type="ECO:0000256" key="1">
    <source>
        <dbReference type="SAM" id="MobiDB-lite"/>
    </source>
</evidence>
<dbReference type="OrthoDB" id="2523951at2759"/>
<feature type="compositionally biased region" description="Basic and acidic residues" evidence="1">
    <location>
        <begin position="445"/>
        <end position="461"/>
    </location>
</feature>
<reference evidence="2 3" key="1">
    <citation type="submission" date="2019-03" db="EMBL/GenBank/DDBJ databases">
        <title>Rhodosporidium diobovatum UCD-FST 08-225 genome sequencing, assembly, and annotation.</title>
        <authorList>
            <person name="Fakankun I.U."/>
            <person name="Fristensky B."/>
            <person name="Levin D.B."/>
        </authorList>
    </citation>
    <scope>NUCLEOTIDE SEQUENCE [LARGE SCALE GENOMIC DNA]</scope>
    <source>
        <strain evidence="2 3">UCD-FST 08-225</strain>
    </source>
</reference>
<feature type="region of interest" description="Disordered" evidence="1">
    <location>
        <begin position="413"/>
        <end position="490"/>
    </location>
</feature>
<keyword evidence="3" id="KW-1185">Reference proteome</keyword>
<feature type="compositionally biased region" description="Low complexity" evidence="1">
    <location>
        <begin position="413"/>
        <end position="424"/>
    </location>
</feature>
<evidence type="ECO:0000313" key="2">
    <source>
        <dbReference type="EMBL" id="TNY24522.1"/>
    </source>
</evidence>
<accession>A0A5C5G822</accession>